<dbReference type="EMBL" id="LACH01000003">
    <property type="protein sequence ID" value="KJZ67265.1"/>
    <property type="molecule type" value="Genomic_DNA"/>
</dbReference>
<reference evidence="2 3" key="1">
    <citation type="submission" date="2015-03" db="EMBL/GenBank/DDBJ databases">
        <title>Comparative genomics of Pseudomonas insights into diversity of traits involved in vanlence and defense.</title>
        <authorList>
            <person name="Qin Y."/>
        </authorList>
    </citation>
    <scope>NUCLEOTIDE SEQUENCE [LARGE SCALE GENOMIC DNA]</scope>
    <source>
        <strain evidence="2 3">H24</strain>
    </source>
</reference>
<protein>
    <submittedName>
        <fullName evidence="2">Uncharacterized protein</fullName>
    </submittedName>
</protein>
<proteinExistence type="predicted"/>
<dbReference type="PATRIC" id="fig|294.133.peg.2383"/>
<dbReference type="OrthoDB" id="6992939at2"/>
<evidence type="ECO:0000256" key="1">
    <source>
        <dbReference type="SAM" id="Phobius"/>
    </source>
</evidence>
<evidence type="ECO:0000313" key="3">
    <source>
        <dbReference type="Proteomes" id="UP000033400"/>
    </source>
</evidence>
<name>A0A0F4VFF7_PSEFL</name>
<dbReference type="RefSeq" id="WP_046052628.1">
    <property type="nucleotide sequence ID" value="NZ_LACH01000003.1"/>
</dbReference>
<dbReference type="Proteomes" id="UP000033400">
    <property type="component" value="Unassembled WGS sequence"/>
</dbReference>
<sequence length="174" mass="19043">MSDIKKVALTIENFVVEPTGSGEFSMYKRVRVSNTSGETQYFKTLFVPNHVRKAISKGKTGTFYIADLHKGKVFCVLAYEDAAGSRFDIDELKDIAKALRMTGMYFFGAGTLASFLGIIAYGIGLILFPFVLYFGWLSLVKMPGKLKAERVLSGLKSLGFQTSRSKTTPAPAGA</sequence>
<evidence type="ECO:0000313" key="2">
    <source>
        <dbReference type="EMBL" id="KJZ67265.1"/>
    </source>
</evidence>
<keyword evidence="1" id="KW-0472">Membrane</keyword>
<gene>
    <name evidence="2" type="ORF">VD17_03120</name>
</gene>
<keyword evidence="1" id="KW-0812">Transmembrane</keyword>
<accession>A0A0F4VFF7</accession>
<comment type="caution">
    <text evidence="2">The sequence shown here is derived from an EMBL/GenBank/DDBJ whole genome shotgun (WGS) entry which is preliminary data.</text>
</comment>
<dbReference type="AlphaFoldDB" id="A0A0F4VFF7"/>
<feature type="transmembrane region" description="Helical" evidence="1">
    <location>
        <begin position="103"/>
        <end position="136"/>
    </location>
</feature>
<keyword evidence="1" id="KW-1133">Transmembrane helix</keyword>
<organism evidence="2 3">
    <name type="scientific">Pseudomonas fluorescens</name>
    <dbReference type="NCBI Taxonomy" id="294"/>
    <lineage>
        <taxon>Bacteria</taxon>
        <taxon>Pseudomonadati</taxon>
        <taxon>Pseudomonadota</taxon>
        <taxon>Gammaproteobacteria</taxon>
        <taxon>Pseudomonadales</taxon>
        <taxon>Pseudomonadaceae</taxon>
        <taxon>Pseudomonas</taxon>
    </lineage>
</organism>